<proteinExistence type="predicted"/>
<gene>
    <name evidence="1" type="ORF">FPZ52_13055</name>
</gene>
<dbReference type="Gene3D" id="3.40.50.10680">
    <property type="entry name" value="CofD-like domains"/>
    <property type="match status" value="1"/>
</dbReference>
<dbReference type="InterPro" id="IPR038136">
    <property type="entry name" value="CofD-like_dom_sf"/>
</dbReference>
<sequence length="395" mass="43097">MTNARVVRNAEIPDALRIARAKASPNLGPRLLFFSGGSALNSVSRRLKEYTHNSAHLITPFDSGGSSAVLRDAFGMPAVGDVRSRLMALADETELGQPDIYALFTHRLPKDAPKKELIAEFRSIIDGTHPLMRSVSQPMRSLILTQLRSFADRMPGDLDLRGASIGNLILAGGYFANDQALEPVLFLMSKMVAVLGTVRAVVDMNLHIGAELEDGSIVIGQRHLTGKEVAPIHSPVRRLFLSDGTREIPAEGVRLPKRNRRLIERADLICYPPGSLYSSVIANLLPLRVGSTIASRAVPKVYVPSLGHDPECLDMSLADQVEALLQALKSDLKTTQPNNELVNLVLCDRNVVSKAAVTEVRNRHGIASAHVDLIHPDRPEKYDPERLCDALVSLS</sequence>
<organism evidence="1 2">
    <name type="scientific">Qingshengfaniella alkalisoli</name>
    <dbReference type="NCBI Taxonomy" id="2599296"/>
    <lineage>
        <taxon>Bacteria</taxon>
        <taxon>Pseudomonadati</taxon>
        <taxon>Pseudomonadota</taxon>
        <taxon>Alphaproteobacteria</taxon>
        <taxon>Rhodobacterales</taxon>
        <taxon>Paracoccaceae</taxon>
        <taxon>Qingshengfaniella</taxon>
    </lineage>
</organism>
<evidence type="ECO:0000313" key="1">
    <source>
        <dbReference type="EMBL" id="QDY70613.1"/>
    </source>
</evidence>
<dbReference type="PANTHER" id="PTHR31240">
    <property type="entry name" value="MATERNAL EFFECT EMBRYO ARREST 18"/>
    <property type="match status" value="1"/>
</dbReference>
<accession>A0A5B8IYE6</accession>
<dbReference type="EMBL" id="CP042262">
    <property type="protein sequence ID" value="QDY70613.1"/>
    <property type="molecule type" value="Genomic_DNA"/>
</dbReference>
<geneLocation type="plasmid" evidence="1 2">
    <name>unnamed1</name>
</geneLocation>
<name>A0A5B8IYE6_9RHOB</name>
<dbReference type="InterPro" id="IPR002882">
    <property type="entry name" value="CofD"/>
</dbReference>
<dbReference type="InterPro" id="IPR027591">
    <property type="entry name" value="CofD-rel_GAK"/>
</dbReference>
<dbReference type="Pfam" id="PF01933">
    <property type="entry name" value="CofD"/>
    <property type="match status" value="1"/>
</dbReference>
<dbReference type="GO" id="GO:0043743">
    <property type="term" value="F:LPPG:FO 2-phospho-L-lactate transferase activity"/>
    <property type="evidence" value="ECO:0007669"/>
    <property type="project" value="InterPro"/>
</dbReference>
<evidence type="ECO:0000313" key="2">
    <source>
        <dbReference type="Proteomes" id="UP000318483"/>
    </source>
</evidence>
<dbReference type="RefSeq" id="WP_146366029.1">
    <property type="nucleotide sequence ID" value="NZ_CP042262.1"/>
</dbReference>
<dbReference type="SUPFAM" id="SSF142338">
    <property type="entry name" value="CofD-like"/>
    <property type="match status" value="1"/>
</dbReference>
<dbReference type="CDD" id="cd07187">
    <property type="entry name" value="YvcK_like"/>
    <property type="match status" value="1"/>
</dbReference>
<dbReference type="AlphaFoldDB" id="A0A5B8IYE6"/>
<reference evidence="1 2" key="1">
    <citation type="submission" date="2019-07" db="EMBL/GenBank/DDBJ databases">
        <title>Litoreibacter alkalisoli sp. nov., isolated from saline-alkaline soil.</title>
        <authorList>
            <person name="Wang S."/>
            <person name="Xu L."/>
            <person name="Xing Y.-T."/>
            <person name="Sun J.-Q."/>
        </authorList>
    </citation>
    <scope>NUCLEOTIDE SEQUENCE [LARGE SCALE GENOMIC DNA]</scope>
    <source>
        <strain evidence="1 2">LN3S51</strain>
        <plasmid evidence="1 2">unnamed1</plasmid>
    </source>
</reference>
<dbReference type="OrthoDB" id="5413830at2"/>
<dbReference type="NCBIfam" id="TIGR04357">
    <property type="entry name" value="CofD_rel_GAK"/>
    <property type="match status" value="1"/>
</dbReference>
<keyword evidence="1" id="KW-0614">Plasmid</keyword>
<protein>
    <submittedName>
        <fullName evidence="1">GAK system CofD-like protein</fullName>
    </submittedName>
</protein>
<keyword evidence="2" id="KW-1185">Reference proteome</keyword>
<dbReference type="PANTHER" id="PTHR31240:SF0">
    <property type="entry name" value="MATERNAL EFFECT EMBRYO ARREST 18"/>
    <property type="match status" value="1"/>
</dbReference>
<dbReference type="KEGG" id="lit:FPZ52_13055"/>
<dbReference type="Proteomes" id="UP000318483">
    <property type="component" value="Plasmid unnamed1"/>
</dbReference>